<evidence type="ECO:0000313" key="2">
    <source>
        <dbReference type="Proteomes" id="UP000192491"/>
    </source>
</evidence>
<organism evidence="1 2">
    <name type="scientific">Thiothrix lacustris</name>
    <dbReference type="NCBI Taxonomy" id="525917"/>
    <lineage>
        <taxon>Bacteria</taxon>
        <taxon>Pseudomonadati</taxon>
        <taxon>Pseudomonadota</taxon>
        <taxon>Gammaproteobacteria</taxon>
        <taxon>Thiotrichales</taxon>
        <taxon>Thiotrichaceae</taxon>
        <taxon>Thiothrix</taxon>
    </lineage>
</organism>
<sequence length="155" mass="16715">MTKVKPWCWQLAANGNGPDWLLLANVTPDSVAALVAALANTTLDGYSQCDDSTYTLMDSTNADAYLGNLTGNEPRNIWVYNLVEIQGDLIKIESGYGGRGDANNQAETDFLLHLFALPNITLQSWQVLAGGEGYDYVIRAAGTDAGSFMAYLSPD</sequence>
<name>A0A1Y1Q6V9_9GAMM</name>
<protein>
    <submittedName>
        <fullName evidence="1">Uncharacterized protein</fullName>
    </submittedName>
</protein>
<comment type="caution">
    <text evidence="1">The sequence shown here is derived from an EMBL/GenBank/DDBJ whole genome shotgun (WGS) entry which is preliminary data.</text>
</comment>
<accession>A0A1Y1Q6V9</accession>
<dbReference type="AlphaFoldDB" id="A0A1Y1Q6V9"/>
<reference evidence="1 2" key="1">
    <citation type="submission" date="2017-01" db="EMBL/GenBank/DDBJ databases">
        <title>Novel large sulfur bacteria in the metagenomes of groundwater-fed chemosynthetic microbial mats in the Lake Huron basin.</title>
        <authorList>
            <person name="Sharrar A.M."/>
            <person name="Flood B.E."/>
            <person name="Bailey J.V."/>
            <person name="Jones D.S."/>
            <person name="Biddanda B."/>
            <person name="Ruberg S.A."/>
            <person name="Marcus D.N."/>
            <person name="Dick G.J."/>
        </authorList>
    </citation>
    <scope>NUCLEOTIDE SEQUENCE [LARGE SCALE GENOMIC DNA]</scope>
    <source>
        <strain evidence="1">A8</strain>
    </source>
</reference>
<evidence type="ECO:0000313" key="1">
    <source>
        <dbReference type="EMBL" id="OQW97797.1"/>
    </source>
</evidence>
<gene>
    <name evidence="1" type="ORF">BWK73_53775</name>
</gene>
<dbReference type="Proteomes" id="UP000192491">
    <property type="component" value="Unassembled WGS sequence"/>
</dbReference>
<proteinExistence type="predicted"/>
<dbReference type="EMBL" id="MTEJ01000789">
    <property type="protein sequence ID" value="OQW97797.1"/>
    <property type="molecule type" value="Genomic_DNA"/>
</dbReference>